<gene>
    <name evidence="1" type="ORF">DFP98_13853</name>
</gene>
<dbReference type="Proteomes" id="UP000256977">
    <property type="component" value="Unassembled WGS sequence"/>
</dbReference>
<dbReference type="InterPro" id="IPR021637">
    <property type="entry name" value="DUF3243"/>
</dbReference>
<accession>A0A3D9I4L5</accession>
<name>A0A3D9I4L5_9BACL</name>
<dbReference type="RefSeq" id="WP_116064859.1">
    <property type="nucleotide sequence ID" value="NZ_QRDZ01000038.1"/>
</dbReference>
<protein>
    <submittedName>
        <fullName evidence="1">Uncharacterized protein DUF3243</fullName>
    </submittedName>
</protein>
<reference evidence="1 2" key="1">
    <citation type="submission" date="2018-07" db="EMBL/GenBank/DDBJ databases">
        <title>Genomic Encyclopedia of Type Strains, Phase III (KMG-III): the genomes of soil and plant-associated and newly described type strains.</title>
        <authorList>
            <person name="Whitman W."/>
        </authorList>
    </citation>
    <scope>NUCLEOTIDE SEQUENCE [LARGE SCALE GENOMIC DNA]</scope>
    <source>
        <strain evidence="1 2">CECT 7287</strain>
    </source>
</reference>
<organism evidence="1 2">
    <name type="scientific">Cohnella phaseoli</name>
    <dbReference type="NCBI Taxonomy" id="456490"/>
    <lineage>
        <taxon>Bacteria</taxon>
        <taxon>Bacillati</taxon>
        <taxon>Bacillota</taxon>
        <taxon>Bacilli</taxon>
        <taxon>Bacillales</taxon>
        <taxon>Paenibacillaceae</taxon>
        <taxon>Cohnella</taxon>
    </lineage>
</organism>
<dbReference type="Gene3D" id="1.10.760.20">
    <property type="entry name" value="Protein of unknown function DUF3243"/>
    <property type="match status" value="1"/>
</dbReference>
<sequence>MSEHNHVVDKDGDIVPERVGAAISRIEPSERDRILRNFEEFRGYLNRRIRMAESIGMSEEQMAVIAQKVADYLASHEEPRNNEELLLQELWKAGTDEERHALAHMLLRLAQGNRTH</sequence>
<dbReference type="InterPro" id="IPR038292">
    <property type="entry name" value="YmfJ/YflH_sf"/>
</dbReference>
<evidence type="ECO:0000313" key="2">
    <source>
        <dbReference type="Proteomes" id="UP000256977"/>
    </source>
</evidence>
<dbReference type="Pfam" id="PF11588">
    <property type="entry name" value="DUF3243"/>
    <property type="match status" value="1"/>
</dbReference>
<proteinExistence type="predicted"/>
<dbReference type="AlphaFoldDB" id="A0A3D9I4L5"/>
<evidence type="ECO:0000313" key="1">
    <source>
        <dbReference type="EMBL" id="RED56684.1"/>
    </source>
</evidence>
<comment type="caution">
    <text evidence="1">The sequence shown here is derived from an EMBL/GenBank/DDBJ whole genome shotgun (WGS) entry which is preliminary data.</text>
</comment>
<dbReference type="OrthoDB" id="2418090at2"/>
<keyword evidence="2" id="KW-1185">Reference proteome</keyword>
<dbReference type="EMBL" id="QRDZ01000038">
    <property type="protein sequence ID" value="RED56684.1"/>
    <property type="molecule type" value="Genomic_DNA"/>
</dbReference>